<feature type="region of interest" description="Disordered" evidence="1">
    <location>
        <begin position="392"/>
        <end position="412"/>
    </location>
</feature>
<dbReference type="Gene3D" id="3.30.70.270">
    <property type="match status" value="1"/>
</dbReference>
<comment type="caution">
    <text evidence="2">The sequence shown here is derived from an EMBL/GenBank/DDBJ whole genome shotgun (WGS) entry which is preliminary data.</text>
</comment>
<dbReference type="Proteomes" id="UP001165121">
    <property type="component" value="Unassembled WGS sequence"/>
</dbReference>
<feature type="compositionally biased region" description="Basic residues" evidence="1">
    <location>
        <begin position="325"/>
        <end position="335"/>
    </location>
</feature>
<dbReference type="PANTHER" id="PTHR24559:SF444">
    <property type="entry name" value="REVERSE TRANSCRIPTASE DOMAIN-CONTAINING PROTEIN"/>
    <property type="match status" value="1"/>
</dbReference>
<dbReference type="InterPro" id="IPR043128">
    <property type="entry name" value="Rev_trsase/Diguanyl_cyclase"/>
</dbReference>
<accession>A0A9W6WUQ9</accession>
<evidence type="ECO:0000313" key="2">
    <source>
        <dbReference type="EMBL" id="GMF17480.1"/>
    </source>
</evidence>
<dbReference type="SUPFAM" id="SSF56672">
    <property type="entry name" value="DNA/RNA polymerases"/>
    <property type="match status" value="1"/>
</dbReference>
<feature type="compositionally biased region" description="Polar residues" evidence="1">
    <location>
        <begin position="392"/>
        <end position="404"/>
    </location>
</feature>
<dbReference type="PANTHER" id="PTHR24559">
    <property type="entry name" value="TRANSPOSON TY3-I GAG-POL POLYPROTEIN"/>
    <property type="match status" value="1"/>
</dbReference>
<reference evidence="2" key="1">
    <citation type="submission" date="2023-04" db="EMBL/GenBank/DDBJ databases">
        <title>Phytophthora fragariaefolia NBRC 109709.</title>
        <authorList>
            <person name="Ichikawa N."/>
            <person name="Sato H."/>
            <person name="Tonouchi N."/>
        </authorList>
    </citation>
    <scope>NUCLEOTIDE SEQUENCE</scope>
    <source>
        <strain evidence="2">NBRC 109709</strain>
    </source>
</reference>
<gene>
    <name evidence="2" type="ORF">Pfra01_000123800</name>
</gene>
<feature type="region of interest" description="Disordered" evidence="1">
    <location>
        <begin position="301"/>
        <end position="361"/>
    </location>
</feature>
<proteinExistence type="predicted"/>
<dbReference type="EMBL" id="BSXT01000093">
    <property type="protein sequence ID" value="GMF17480.1"/>
    <property type="molecule type" value="Genomic_DNA"/>
</dbReference>
<feature type="region of interest" description="Disordered" evidence="1">
    <location>
        <begin position="178"/>
        <end position="199"/>
    </location>
</feature>
<sequence>MEIFTHSGTGPDRLNRWFREVDITIASRLIEAPSAKVNFLLSRLSGKAKEWALGKLVVDPHDIALRGSNPRLWKRLLPSRYARTTCCDDFIVLEMNYAFDCILGIPWLAHQPQIDWLARSVKRRQDFDVSEVFTHLLVAPRDWPHVTVVDGASTAQVVRRASDGPLCTTGAVLLTGEDEDEHARRRARERQTRAHPRGTRMQNGAVEQRLPHENEAVEQGLPQINEAVEQGLPYANESVEHRLPYENEAVEQGLPQIDEAVEQRIPHATESFEQRLPHDDVAVGIMSPPRVIGAVENEFSRLEEGSSSSSESDTSVSSRDSRRTMMSRRSRRQLKPRRDASPSPDPTHPPRDATSITSLPGLSGKNFLRDLKAGDIEQVCLITDADSVPHETNSIELSDASSRPKSAEPKSAREERFAAQSWEALKASGNPVYKTAREFADVFPDIIPAPDLLREKATGGWRIVHAFNKLNDAAIPAQTPIPRKDMVLDSMSSSVISSAIDLTDGFYQILMRESDVPLTAVSTPSGML</sequence>
<dbReference type="Gene3D" id="3.10.10.10">
    <property type="entry name" value="HIV Type 1 Reverse Transcriptase, subunit A, domain 1"/>
    <property type="match status" value="1"/>
</dbReference>
<dbReference type="InterPro" id="IPR043502">
    <property type="entry name" value="DNA/RNA_pol_sf"/>
</dbReference>
<evidence type="ECO:0000256" key="1">
    <source>
        <dbReference type="SAM" id="MobiDB-lite"/>
    </source>
</evidence>
<name>A0A9W6WUQ9_9STRA</name>
<feature type="compositionally biased region" description="Low complexity" evidence="1">
    <location>
        <begin position="306"/>
        <end position="318"/>
    </location>
</feature>
<keyword evidence="3" id="KW-1185">Reference proteome</keyword>
<dbReference type="AlphaFoldDB" id="A0A9W6WUQ9"/>
<evidence type="ECO:0000313" key="3">
    <source>
        <dbReference type="Proteomes" id="UP001165121"/>
    </source>
</evidence>
<feature type="compositionally biased region" description="Basic residues" evidence="1">
    <location>
        <begin position="184"/>
        <end position="198"/>
    </location>
</feature>
<dbReference type="InterPro" id="IPR053134">
    <property type="entry name" value="RNA-dir_DNA_polymerase"/>
</dbReference>
<protein>
    <submittedName>
        <fullName evidence="2">Unnamed protein product</fullName>
    </submittedName>
</protein>
<organism evidence="2 3">
    <name type="scientific">Phytophthora fragariaefolia</name>
    <dbReference type="NCBI Taxonomy" id="1490495"/>
    <lineage>
        <taxon>Eukaryota</taxon>
        <taxon>Sar</taxon>
        <taxon>Stramenopiles</taxon>
        <taxon>Oomycota</taxon>
        <taxon>Peronosporomycetes</taxon>
        <taxon>Peronosporales</taxon>
        <taxon>Peronosporaceae</taxon>
        <taxon>Phytophthora</taxon>
    </lineage>
</organism>